<feature type="compositionally biased region" description="Polar residues" evidence="1">
    <location>
        <begin position="33"/>
        <end position="43"/>
    </location>
</feature>
<dbReference type="EMBL" id="JALLAZ020001017">
    <property type="protein sequence ID" value="KAL3782415.1"/>
    <property type="molecule type" value="Genomic_DNA"/>
</dbReference>
<feature type="region of interest" description="Disordered" evidence="1">
    <location>
        <begin position="29"/>
        <end position="112"/>
    </location>
</feature>
<proteinExistence type="predicted"/>
<keyword evidence="4" id="KW-1185">Reference proteome</keyword>
<feature type="region of interest" description="Disordered" evidence="1">
    <location>
        <begin position="199"/>
        <end position="244"/>
    </location>
</feature>
<evidence type="ECO:0000256" key="1">
    <source>
        <dbReference type="SAM" id="MobiDB-lite"/>
    </source>
</evidence>
<evidence type="ECO:0000313" key="4">
    <source>
        <dbReference type="Proteomes" id="UP001530315"/>
    </source>
</evidence>
<feature type="compositionally biased region" description="Basic and acidic residues" evidence="1">
    <location>
        <begin position="199"/>
        <end position="209"/>
    </location>
</feature>
<sequence length="244" mass="26774">MVSASASSPLGTLLLMFAAARRCAGFRPRTTVGHRTSPSSTSRGALPPHVGRSMCRNRSSSSSSSSTRRLRTNADDGSGDADTDDDEISIEGGGRRNDDEDDDDDDEKKRAGLTWEEIMSDPELRKIEYDSSVNRKNAMLLPQRISAAVTTLGWIFVVCGVVLNQLGYAYVKDPAGGIRIGSLDERDFQVEVVKEGRRRWTEEDAKKGGGEGSPTPSITSRPDDSNSRIFSWIERETQKEEERG</sequence>
<keyword evidence="2" id="KW-0732">Signal</keyword>
<feature type="compositionally biased region" description="Acidic residues" evidence="1">
    <location>
        <begin position="77"/>
        <end position="89"/>
    </location>
</feature>
<feature type="signal peptide" evidence="2">
    <location>
        <begin position="1"/>
        <end position="25"/>
    </location>
</feature>
<dbReference type="AlphaFoldDB" id="A0ABD3P7C3"/>
<evidence type="ECO:0000256" key="2">
    <source>
        <dbReference type="SAM" id="SignalP"/>
    </source>
</evidence>
<gene>
    <name evidence="3" type="ORF">ACHAW5_010305</name>
</gene>
<protein>
    <submittedName>
        <fullName evidence="3">Uncharacterized protein</fullName>
    </submittedName>
</protein>
<feature type="chain" id="PRO_5044795374" evidence="2">
    <location>
        <begin position="26"/>
        <end position="244"/>
    </location>
</feature>
<name>A0ABD3P7C3_9STRA</name>
<accession>A0ABD3P7C3</accession>
<reference evidence="3 4" key="1">
    <citation type="submission" date="2024-10" db="EMBL/GenBank/DDBJ databases">
        <title>Updated reference genomes for cyclostephanoid diatoms.</title>
        <authorList>
            <person name="Roberts W.R."/>
            <person name="Alverson A.J."/>
        </authorList>
    </citation>
    <scope>NUCLEOTIDE SEQUENCE [LARGE SCALE GENOMIC DNA]</scope>
    <source>
        <strain evidence="3 4">AJA276-08</strain>
    </source>
</reference>
<feature type="compositionally biased region" description="Basic and acidic residues" evidence="1">
    <location>
        <begin position="233"/>
        <end position="244"/>
    </location>
</feature>
<feature type="compositionally biased region" description="Low complexity" evidence="1">
    <location>
        <begin position="52"/>
        <end position="67"/>
    </location>
</feature>
<dbReference type="Proteomes" id="UP001530315">
    <property type="component" value="Unassembled WGS sequence"/>
</dbReference>
<comment type="caution">
    <text evidence="3">The sequence shown here is derived from an EMBL/GenBank/DDBJ whole genome shotgun (WGS) entry which is preliminary data.</text>
</comment>
<organism evidence="3 4">
    <name type="scientific">Stephanodiscus triporus</name>
    <dbReference type="NCBI Taxonomy" id="2934178"/>
    <lineage>
        <taxon>Eukaryota</taxon>
        <taxon>Sar</taxon>
        <taxon>Stramenopiles</taxon>
        <taxon>Ochrophyta</taxon>
        <taxon>Bacillariophyta</taxon>
        <taxon>Coscinodiscophyceae</taxon>
        <taxon>Thalassiosirophycidae</taxon>
        <taxon>Stephanodiscales</taxon>
        <taxon>Stephanodiscaceae</taxon>
        <taxon>Stephanodiscus</taxon>
    </lineage>
</organism>
<evidence type="ECO:0000313" key="3">
    <source>
        <dbReference type="EMBL" id="KAL3782415.1"/>
    </source>
</evidence>